<dbReference type="RefSeq" id="XP_018035303.1">
    <property type="nucleotide sequence ID" value="XM_018187507.1"/>
</dbReference>
<dbReference type="GeneID" id="28770993"/>
<keyword evidence="2" id="KW-1185">Reference proteome</keyword>
<gene>
    <name evidence="1" type="ORF">CC84DRAFT_809868</name>
</gene>
<evidence type="ECO:0000313" key="2">
    <source>
        <dbReference type="Proteomes" id="UP000077069"/>
    </source>
</evidence>
<dbReference type="InParanoid" id="A0A177CDT6"/>
<reference evidence="1 2" key="1">
    <citation type="submission" date="2016-05" db="EMBL/GenBank/DDBJ databases">
        <title>Comparative analysis of secretome profiles of manganese(II)-oxidizing ascomycete fungi.</title>
        <authorList>
            <consortium name="DOE Joint Genome Institute"/>
            <person name="Zeiner C.A."/>
            <person name="Purvine S.O."/>
            <person name="Zink E.M."/>
            <person name="Wu S."/>
            <person name="Pasa-Tolic L."/>
            <person name="Chaput D.L."/>
            <person name="Haridas S."/>
            <person name="Grigoriev I.V."/>
            <person name="Santelli C.M."/>
            <person name="Hansel C.M."/>
        </authorList>
    </citation>
    <scope>NUCLEOTIDE SEQUENCE [LARGE SCALE GENOMIC DNA]</scope>
    <source>
        <strain evidence="1 2">AP3s5-JAC2a</strain>
    </source>
</reference>
<proteinExistence type="predicted"/>
<dbReference type="AlphaFoldDB" id="A0A177CDT6"/>
<evidence type="ECO:0000313" key="1">
    <source>
        <dbReference type="EMBL" id="OAG04938.1"/>
    </source>
</evidence>
<protein>
    <submittedName>
        <fullName evidence="1">Uncharacterized protein</fullName>
    </submittedName>
</protein>
<organism evidence="1 2">
    <name type="scientific">Paraphaeosphaeria sporulosa</name>
    <dbReference type="NCBI Taxonomy" id="1460663"/>
    <lineage>
        <taxon>Eukaryota</taxon>
        <taxon>Fungi</taxon>
        <taxon>Dikarya</taxon>
        <taxon>Ascomycota</taxon>
        <taxon>Pezizomycotina</taxon>
        <taxon>Dothideomycetes</taxon>
        <taxon>Pleosporomycetidae</taxon>
        <taxon>Pleosporales</taxon>
        <taxon>Massarineae</taxon>
        <taxon>Didymosphaeriaceae</taxon>
        <taxon>Paraphaeosphaeria</taxon>
    </lineage>
</organism>
<dbReference type="Proteomes" id="UP000077069">
    <property type="component" value="Unassembled WGS sequence"/>
</dbReference>
<name>A0A177CDT6_9PLEO</name>
<dbReference type="EMBL" id="KV441553">
    <property type="protein sequence ID" value="OAG04938.1"/>
    <property type="molecule type" value="Genomic_DNA"/>
</dbReference>
<sequence length="88" mass="10379">MPASLDLVPRLTSEKARRLRSFDRRHRSLLEHEFALCFDGSHRSEFVRRQHLNYGLALTSCVCGGEFSPDRSIRIWQYGMIVSQRRRD</sequence>
<accession>A0A177CDT6</accession>